<feature type="domain" description="DUF6535" evidence="3">
    <location>
        <begin position="31"/>
        <end position="207"/>
    </location>
</feature>
<dbReference type="Proteomes" id="UP001221142">
    <property type="component" value="Unassembled WGS sequence"/>
</dbReference>
<organism evidence="4 5">
    <name type="scientific">Roridomyces roridus</name>
    <dbReference type="NCBI Taxonomy" id="1738132"/>
    <lineage>
        <taxon>Eukaryota</taxon>
        <taxon>Fungi</taxon>
        <taxon>Dikarya</taxon>
        <taxon>Basidiomycota</taxon>
        <taxon>Agaricomycotina</taxon>
        <taxon>Agaricomycetes</taxon>
        <taxon>Agaricomycetidae</taxon>
        <taxon>Agaricales</taxon>
        <taxon>Marasmiineae</taxon>
        <taxon>Mycenaceae</taxon>
        <taxon>Roridomyces</taxon>
    </lineage>
</organism>
<keyword evidence="2" id="KW-0812">Transmembrane</keyword>
<feature type="transmembrane region" description="Helical" evidence="2">
    <location>
        <begin position="118"/>
        <end position="144"/>
    </location>
</feature>
<proteinExistence type="predicted"/>
<gene>
    <name evidence="4" type="ORF">FB45DRAFT_953934</name>
</gene>
<keyword evidence="2" id="KW-0472">Membrane</keyword>
<dbReference type="InterPro" id="IPR045338">
    <property type="entry name" value="DUF6535"/>
</dbReference>
<feature type="region of interest" description="Disordered" evidence="1">
    <location>
        <begin position="1"/>
        <end position="23"/>
    </location>
</feature>
<reference evidence="4" key="1">
    <citation type="submission" date="2023-03" db="EMBL/GenBank/DDBJ databases">
        <title>Massive genome expansion in bonnet fungi (Mycena s.s.) driven by repeated elements and novel gene families across ecological guilds.</title>
        <authorList>
            <consortium name="Lawrence Berkeley National Laboratory"/>
            <person name="Harder C.B."/>
            <person name="Miyauchi S."/>
            <person name="Viragh M."/>
            <person name="Kuo A."/>
            <person name="Thoen E."/>
            <person name="Andreopoulos B."/>
            <person name="Lu D."/>
            <person name="Skrede I."/>
            <person name="Drula E."/>
            <person name="Henrissat B."/>
            <person name="Morin E."/>
            <person name="Kohler A."/>
            <person name="Barry K."/>
            <person name="LaButti K."/>
            <person name="Morin E."/>
            <person name="Salamov A."/>
            <person name="Lipzen A."/>
            <person name="Mereny Z."/>
            <person name="Hegedus B."/>
            <person name="Baldrian P."/>
            <person name="Stursova M."/>
            <person name="Weitz H."/>
            <person name="Taylor A."/>
            <person name="Grigoriev I.V."/>
            <person name="Nagy L.G."/>
            <person name="Martin F."/>
            <person name="Kauserud H."/>
        </authorList>
    </citation>
    <scope>NUCLEOTIDE SEQUENCE</scope>
    <source>
        <strain evidence="4">9284</strain>
    </source>
</reference>
<keyword evidence="5" id="KW-1185">Reference proteome</keyword>
<feature type="transmembrane region" description="Helical" evidence="2">
    <location>
        <begin position="214"/>
        <end position="238"/>
    </location>
</feature>
<keyword evidence="2" id="KW-1133">Transmembrane helix</keyword>
<dbReference type="Pfam" id="PF20153">
    <property type="entry name" value="DUF6535"/>
    <property type="match status" value="1"/>
</dbReference>
<accession>A0AAD7AZ83</accession>
<evidence type="ECO:0000259" key="3">
    <source>
        <dbReference type="Pfam" id="PF20153"/>
    </source>
</evidence>
<evidence type="ECO:0000256" key="1">
    <source>
        <dbReference type="SAM" id="MobiDB-lite"/>
    </source>
</evidence>
<evidence type="ECO:0000256" key="2">
    <source>
        <dbReference type="SAM" id="Phobius"/>
    </source>
</evidence>
<dbReference type="EMBL" id="JARKIF010000080">
    <property type="protein sequence ID" value="KAJ7605172.1"/>
    <property type="molecule type" value="Genomic_DNA"/>
</dbReference>
<comment type="caution">
    <text evidence="4">The sequence shown here is derived from an EMBL/GenBank/DDBJ whole genome shotgun (WGS) entry which is preliminary data.</text>
</comment>
<feature type="transmembrane region" description="Helical" evidence="2">
    <location>
        <begin position="53"/>
        <end position="72"/>
    </location>
</feature>
<protein>
    <recommendedName>
        <fullName evidence="3">DUF6535 domain-containing protein</fullName>
    </recommendedName>
</protein>
<sequence>MTILDATSLNDNAPSEGQQSERDDLAASKLWDVYVSEAEKYDKSLVEGWKSDMDVLLIFAGLFSTSLTAFLVESYKTLTPDEGTITIQLLSRISDQLNQSSGTRPLDPLITASFHPPAAAFACNILWFLSLGLSLSCALIATLVEQWSRDFMQRTQIHPSPMIRARIFSYLYFGIQRFGMHALVGFVPVLLHISLLLFLGGLVAFLIPISTALTLIVGSLFACIIGTYGYLTLLPLLFSDSPYRTPFSNVVWSIFRGCSVLRNKSISPDPEKVVKSPAHDRSQTMVDVMVRDAMTDSPKCQERDGRAIVWTVRSLTHNNELEPLVNALPDLIYGPHGRRRVHDSLINRLLNGGDTQLVRRIEGLLRSCDSGLLAADLETRRRLSCVKALWALAYFLASDARAPSVFPAFDAAILRTPRNRGIPHAVAAYGLMRWLRFLSFLSRVREVRAMSDDEQPPPYKTSLERESNALMSFGIDYLEVGDLQRIQDSEYDPLLRYMETSAWLDEMPHEFEATCRIMRPSTSPLREAHVVKLRETLGNVLDRPASEYKALESSIHQVDIVVAIILEILQDDPGFCSSHVGKCLVKYAGPRPKGEGFRHALHRCRPKRLGFLLTNYLATGPGNLTQNTLYTIWTLAISQPPLASFNEDTLNAVRAAPVFPISPSVIAVLKSNIVAGVDRPRGEELAATLDRLQIPAPVPAQASSLTPLERWNHAPFSILLDFLEHDASLTDPRNKHRASDTFTFLVQRCRRYGMAISLQMRFAAWFMKIIQDAELYAQSPMVEIVIEWLYESKSCEPFE</sequence>
<name>A0AAD7AZ83_9AGAR</name>
<dbReference type="AlphaFoldDB" id="A0AAD7AZ83"/>
<evidence type="ECO:0000313" key="4">
    <source>
        <dbReference type="EMBL" id="KAJ7605172.1"/>
    </source>
</evidence>
<evidence type="ECO:0000313" key="5">
    <source>
        <dbReference type="Proteomes" id="UP001221142"/>
    </source>
</evidence>
<feature type="transmembrane region" description="Helical" evidence="2">
    <location>
        <begin position="189"/>
        <end position="207"/>
    </location>
</feature>
<feature type="compositionally biased region" description="Polar residues" evidence="1">
    <location>
        <begin position="1"/>
        <end position="18"/>
    </location>
</feature>